<feature type="chain" id="PRO_5045770615" description="DUF4252 domain-containing protein" evidence="1">
    <location>
        <begin position="20"/>
        <end position="171"/>
    </location>
</feature>
<dbReference type="EMBL" id="JBHSFV010000013">
    <property type="protein sequence ID" value="MFC4635899.1"/>
    <property type="molecule type" value="Genomic_DNA"/>
</dbReference>
<evidence type="ECO:0000313" key="2">
    <source>
        <dbReference type="EMBL" id="MFC4635899.1"/>
    </source>
</evidence>
<organism evidence="2 3">
    <name type="scientific">Dokdonia ponticola</name>
    <dbReference type="NCBI Taxonomy" id="2041041"/>
    <lineage>
        <taxon>Bacteria</taxon>
        <taxon>Pseudomonadati</taxon>
        <taxon>Bacteroidota</taxon>
        <taxon>Flavobacteriia</taxon>
        <taxon>Flavobacteriales</taxon>
        <taxon>Flavobacteriaceae</taxon>
        <taxon>Dokdonia</taxon>
    </lineage>
</organism>
<evidence type="ECO:0000256" key="1">
    <source>
        <dbReference type="SAM" id="SignalP"/>
    </source>
</evidence>
<evidence type="ECO:0000313" key="3">
    <source>
        <dbReference type="Proteomes" id="UP001596043"/>
    </source>
</evidence>
<protein>
    <recommendedName>
        <fullName evidence="4">DUF4252 domain-containing protein</fullName>
    </recommendedName>
</protein>
<evidence type="ECO:0008006" key="4">
    <source>
        <dbReference type="Google" id="ProtNLM"/>
    </source>
</evidence>
<feature type="signal peptide" evidence="1">
    <location>
        <begin position="1"/>
        <end position="19"/>
    </location>
</feature>
<dbReference type="RefSeq" id="WP_379981573.1">
    <property type="nucleotide sequence ID" value="NZ_JBHSFV010000013.1"/>
</dbReference>
<name>A0ABV9I370_9FLAO</name>
<keyword evidence="3" id="KW-1185">Reference proteome</keyword>
<keyword evidence="1" id="KW-0732">Signal</keyword>
<reference evidence="3" key="1">
    <citation type="journal article" date="2019" name="Int. J. Syst. Evol. Microbiol.">
        <title>The Global Catalogue of Microorganisms (GCM) 10K type strain sequencing project: providing services to taxonomists for standard genome sequencing and annotation.</title>
        <authorList>
            <consortium name="The Broad Institute Genomics Platform"/>
            <consortium name="The Broad Institute Genome Sequencing Center for Infectious Disease"/>
            <person name="Wu L."/>
            <person name="Ma J."/>
        </authorList>
    </citation>
    <scope>NUCLEOTIDE SEQUENCE [LARGE SCALE GENOMIC DNA]</scope>
    <source>
        <strain evidence="3">YJ-61-S</strain>
    </source>
</reference>
<sequence>MKNLFAIIAILCMTSVTFAQTVVEKKEVITTNAQEKENIQDVITTLSEKLRTKLKEEGKLNKTDIVTLKELLDAINQTQQAENRYNEISIKSTNPSDNTSISYALSIAPDEEIEIIEGIKDLDLSELQEKLTELSVSISNSDDIQLLVKKLKKKEMIVIEEIEEKKEKTKH</sequence>
<gene>
    <name evidence="2" type="ORF">ACFO3O_18455</name>
</gene>
<comment type="caution">
    <text evidence="2">The sequence shown here is derived from an EMBL/GenBank/DDBJ whole genome shotgun (WGS) entry which is preliminary data.</text>
</comment>
<dbReference type="Proteomes" id="UP001596043">
    <property type="component" value="Unassembled WGS sequence"/>
</dbReference>
<proteinExistence type="predicted"/>
<accession>A0ABV9I370</accession>